<feature type="domain" description="Response regulatory" evidence="8">
    <location>
        <begin position="14"/>
        <end position="129"/>
    </location>
</feature>
<name>A0A5D4XN66_9GAMM</name>
<evidence type="ECO:0000256" key="6">
    <source>
        <dbReference type="PROSITE-ProRule" id="PRU00169"/>
    </source>
</evidence>
<dbReference type="RefSeq" id="WP_149102559.1">
    <property type="nucleotide sequence ID" value="NZ_VTFT01000001.1"/>
</dbReference>
<dbReference type="SMART" id="SM00862">
    <property type="entry name" value="Trans_reg_C"/>
    <property type="match status" value="1"/>
</dbReference>
<dbReference type="GO" id="GO:0006355">
    <property type="term" value="P:regulation of DNA-templated transcription"/>
    <property type="evidence" value="ECO:0007669"/>
    <property type="project" value="InterPro"/>
</dbReference>
<feature type="domain" description="OmpR/PhoB-type" evidence="9">
    <location>
        <begin position="138"/>
        <end position="238"/>
    </location>
</feature>
<keyword evidence="4 7" id="KW-0238">DNA-binding</keyword>
<proteinExistence type="predicted"/>
<dbReference type="Pfam" id="PF00072">
    <property type="entry name" value="Response_reg"/>
    <property type="match status" value="1"/>
</dbReference>
<dbReference type="AlphaFoldDB" id="A0A5D4XN66"/>
<evidence type="ECO:0000256" key="4">
    <source>
        <dbReference type="ARBA" id="ARBA00023125"/>
    </source>
</evidence>
<feature type="modified residue" description="4-aspartylphosphate" evidence="6">
    <location>
        <position position="64"/>
    </location>
</feature>
<evidence type="ECO:0000259" key="9">
    <source>
        <dbReference type="PROSITE" id="PS51755"/>
    </source>
</evidence>
<evidence type="ECO:0000256" key="5">
    <source>
        <dbReference type="ARBA" id="ARBA00023163"/>
    </source>
</evidence>
<dbReference type="CDD" id="cd00383">
    <property type="entry name" value="trans_reg_C"/>
    <property type="match status" value="1"/>
</dbReference>
<gene>
    <name evidence="10" type="ORF">FZO89_06945</name>
</gene>
<dbReference type="Gene3D" id="1.10.10.10">
    <property type="entry name" value="Winged helix-like DNA-binding domain superfamily/Winged helix DNA-binding domain"/>
    <property type="match status" value="1"/>
</dbReference>
<keyword evidence="2" id="KW-0902">Two-component regulatory system</keyword>
<comment type="caution">
    <text evidence="10">The sequence shown here is derived from an EMBL/GenBank/DDBJ whole genome shotgun (WGS) entry which is preliminary data.</text>
</comment>
<dbReference type="Proteomes" id="UP000324973">
    <property type="component" value="Unassembled WGS sequence"/>
</dbReference>
<evidence type="ECO:0000256" key="7">
    <source>
        <dbReference type="PROSITE-ProRule" id="PRU01091"/>
    </source>
</evidence>
<dbReference type="PROSITE" id="PS50110">
    <property type="entry name" value="RESPONSE_REGULATORY"/>
    <property type="match status" value="1"/>
</dbReference>
<dbReference type="InterPro" id="IPR001789">
    <property type="entry name" value="Sig_transdc_resp-reg_receiver"/>
</dbReference>
<evidence type="ECO:0000256" key="2">
    <source>
        <dbReference type="ARBA" id="ARBA00023012"/>
    </source>
</evidence>
<sequence>MMAGQVGQTPLGTRLAVVEDDAELREQIMLPALRRAGFDAVGLESALQFYRMWAGSPFDLVLLDVGLPDDDGVEIARHLRGLSPSLGIVMCTGHGRSADRMRGLRAGIDAYLVKPLEMEEVVETLRNVQGRQQGRDAPDAPGQGSWALDRHGWSLSAPSGATVTLNQAERQIMGILAARANQPVSRETLIAHLTSDVDGFDPHRLEMLVYRLRRKCMDASGEALPLKAVRGVGYLFER</sequence>
<dbReference type="GO" id="GO:0005829">
    <property type="term" value="C:cytosol"/>
    <property type="evidence" value="ECO:0007669"/>
    <property type="project" value="TreeGrafter"/>
</dbReference>
<evidence type="ECO:0000313" key="11">
    <source>
        <dbReference type="Proteomes" id="UP000324973"/>
    </source>
</evidence>
<dbReference type="GO" id="GO:0000976">
    <property type="term" value="F:transcription cis-regulatory region binding"/>
    <property type="evidence" value="ECO:0007669"/>
    <property type="project" value="TreeGrafter"/>
</dbReference>
<dbReference type="GO" id="GO:0000156">
    <property type="term" value="F:phosphorelay response regulator activity"/>
    <property type="evidence" value="ECO:0007669"/>
    <property type="project" value="TreeGrafter"/>
</dbReference>
<dbReference type="OrthoDB" id="6117814at2"/>
<dbReference type="GO" id="GO:0032993">
    <property type="term" value="C:protein-DNA complex"/>
    <property type="evidence" value="ECO:0007669"/>
    <property type="project" value="TreeGrafter"/>
</dbReference>
<keyword evidence="1 6" id="KW-0597">Phosphoprotein</keyword>
<dbReference type="PROSITE" id="PS51755">
    <property type="entry name" value="OMPR_PHOB"/>
    <property type="match status" value="1"/>
</dbReference>
<dbReference type="Gene3D" id="3.40.50.2300">
    <property type="match status" value="1"/>
</dbReference>
<keyword evidence="5" id="KW-0804">Transcription</keyword>
<evidence type="ECO:0000259" key="8">
    <source>
        <dbReference type="PROSITE" id="PS50110"/>
    </source>
</evidence>
<dbReference type="SUPFAM" id="SSF46894">
    <property type="entry name" value="C-terminal effector domain of the bipartite response regulators"/>
    <property type="match status" value="1"/>
</dbReference>
<evidence type="ECO:0000313" key="10">
    <source>
        <dbReference type="EMBL" id="TYT26009.1"/>
    </source>
</evidence>
<dbReference type="CDD" id="cd00156">
    <property type="entry name" value="REC"/>
    <property type="match status" value="1"/>
</dbReference>
<dbReference type="InterPro" id="IPR036388">
    <property type="entry name" value="WH-like_DNA-bd_sf"/>
</dbReference>
<organism evidence="10 11">
    <name type="scientific">Luteimonas viscosa</name>
    <dbReference type="NCBI Taxonomy" id="1132694"/>
    <lineage>
        <taxon>Bacteria</taxon>
        <taxon>Pseudomonadati</taxon>
        <taxon>Pseudomonadota</taxon>
        <taxon>Gammaproteobacteria</taxon>
        <taxon>Lysobacterales</taxon>
        <taxon>Lysobacteraceae</taxon>
        <taxon>Luteimonas</taxon>
    </lineage>
</organism>
<evidence type="ECO:0000256" key="1">
    <source>
        <dbReference type="ARBA" id="ARBA00022553"/>
    </source>
</evidence>
<dbReference type="InterPro" id="IPR039420">
    <property type="entry name" value="WalR-like"/>
</dbReference>
<dbReference type="PANTHER" id="PTHR48111:SF1">
    <property type="entry name" value="TWO-COMPONENT RESPONSE REGULATOR ORR33"/>
    <property type="match status" value="1"/>
</dbReference>
<accession>A0A5D4XN66</accession>
<dbReference type="InterPro" id="IPR011006">
    <property type="entry name" value="CheY-like_superfamily"/>
</dbReference>
<evidence type="ECO:0000256" key="3">
    <source>
        <dbReference type="ARBA" id="ARBA00023015"/>
    </source>
</evidence>
<keyword evidence="11" id="KW-1185">Reference proteome</keyword>
<dbReference type="SMART" id="SM00448">
    <property type="entry name" value="REC"/>
    <property type="match status" value="1"/>
</dbReference>
<feature type="DNA-binding region" description="OmpR/PhoB-type" evidence="7">
    <location>
        <begin position="138"/>
        <end position="238"/>
    </location>
</feature>
<dbReference type="PANTHER" id="PTHR48111">
    <property type="entry name" value="REGULATOR OF RPOS"/>
    <property type="match status" value="1"/>
</dbReference>
<dbReference type="InterPro" id="IPR016032">
    <property type="entry name" value="Sig_transdc_resp-reg_C-effctor"/>
</dbReference>
<reference evidence="10 11" key="1">
    <citation type="submission" date="2019-08" db="EMBL/GenBank/DDBJ databases">
        <title>Luteimonas viscosus sp. nov., isolated from soil of a sunflower field.</title>
        <authorList>
            <person name="Jianli Z."/>
            <person name="Ying Z."/>
        </authorList>
    </citation>
    <scope>NUCLEOTIDE SEQUENCE [LARGE SCALE GENOMIC DNA]</scope>
    <source>
        <strain evidence="10 11">XBU10</strain>
    </source>
</reference>
<keyword evidence="3" id="KW-0805">Transcription regulation</keyword>
<dbReference type="InterPro" id="IPR001867">
    <property type="entry name" value="OmpR/PhoB-type_DNA-bd"/>
</dbReference>
<protein>
    <submittedName>
        <fullName evidence="10">Response regulator transcription factor</fullName>
    </submittedName>
</protein>
<dbReference type="Pfam" id="PF00486">
    <property type="entry name" value="Trans_reg_C"/>
    <property type="match status" value="1"/>
</dbReference>
<dbReference type="EMBL" id="VTFT01000001">
    <property type="protein sequence ID" value="TYT26009.1"/>
    <property type="molecule type" value="Genomic_DNA"/>
</dbReference>
<dbReference type="SUPFAM" id="SSF52172">
    <property type="entry name" value="CheY-like"/>
    <property type="match status" value="1"/>
</dbReference>